<proteinExistence type="predicted"/>
<reference evidence="2" key="1">
    <citation type="submission" date="2022-05" db="EMBL/GenBank/DDBJ databases">
        <title>The Musa troglodytarum L. genome provides insights into the mechanism of non-climacteric behaviour and enrichment of carotenoids.</title>
        <authorList>
            <person name="Wang J."/>
        </authorList>
    </citation>
    <scope>NUCLEOTIDE SEQUENCE</scope>
    <source>
        <tissue evidence="2">Leaf</tissue>
    </source>
</reference>
<evidence type="ECO:0000313" key="2">
    <source>
        <dbReference type="EMBL" id="URD95262.1"/>
    </source>
</evidence>
<feature type="region of interest" description="Disordered" evidence="1">
    <location>
        <begin position="1264"/>
        <end position="1300"/>
    </location>
</feature>
<keyword evidence="3" id="KW-1185">Reference proteome</keyword>
<gene>
    <name evidence="2" type="ORF">MUK42_32075</name>
</gene>
<feature type="region of interest" description="Disordered" evidence="1">
    <location>
        <begin position="609"/>
        <end position="661"/>
    </location>
</feature>
<dbReference type="Proteomes" id="UP001055439">
    <property type="component" value="Chromosome 4"/>
</dbReference>
<feature type="compositionally biased region" description="Basic and acidic residues" evidence="1">
    <location>
        <begin position="104"/>
        <end position="113"/>
    </location>
</feature>
<dbReference type="OrthoDB" id="671678at2759"/>
<feature type="region of interest" description="Disordered" evidence="1">
    <location>
        <begin position="75"/>
        <end position="121"/>
    </location>
</feature>
<evidence type="ECO:0000313" key="3">
    <source>
        <dbReference type="Proteomes" id="UP001055439"/>
    </source>
</evidence>
<dbReference type="EMBL" id="CP097506">
    <property type="protein sequence ID" value="URD95262.1"/>
    <property type="molecule type" value="Genomic_DNA"/>
</dbReference>
<feature type="region of interest" description="Disordered" evidence="1">
    <location>
        <begin position="1016"/>
        <end position="1086"/>
    </location>
</feature>
<protein>
    <submittedName>
        <fullName evidence="2">Uncharacterized protein</fullName>
    </submittedName>
</protein>
<accession>A0A9E7FJG4</accession>
<evidence type="ECO:0000256" key="1">
    <source>
        <dbReference type="SAM" id="MobiDB-lite"/>
    </source>
</evidence>
<feature type="region of interest" description="Disordered" evidence="1">
    <location>
        <begin position="208"/>
        <end position="237"/>
    </location>
</feature>
<feature type="region of interest" description="Disordered" evidence="1">
    <location>
        <begin position="1"/>
        <end position="21"/>
    </location>
</feature>
<feature type="compositionally biased region" description="Basic and acidic residues" evidence="1">
    <location>
        <begin position="1290"/>
        <end position="1300"/>
    </location>
</feature>
<feature type="compositionally biased region" description="Basic and acidic residues" evidence="1">
    <location>
        <begin position="564"/>
        <end position="575"/>
    </location>
</feature>
<feature type="compositionally biased region" description="Basic residues" evidence="1">
    <location>
        <begin position="612"/>
        <end position="625"/>
    </location>
</feature>
<feature type="compositionally biased region" description="Basic and acidic residues" evidence="1">
    <location>
        <begin position="11"/>
        <end position="21"/>
    </location>
</feature>
<feature type="compositionally biased region" description="Basic and acidic residues" evidence="1">
    <location>
        <begin position="652"/>
        <end position="661"/>
    </location>
</feature>
<feature type="region of interest" description="Disordered" evidence="1">
    <location>
        <begin position="563"/>
        <end position="586"/>
    </location>
</feature>
<organism evidence="2 3">
    <name type="scientific">Musa troglodytarum</name>
    <name type="common">fe'i banana</name>
    <dbReference type="NCBI Taxonomy" id="320322"/>
    <lineage>
        <taxon>Eukaryota</taxon>
        <taxon>Viridiplantae</taxon>
        <taxon>Streptophyta</taxon>
        <taxon>Embryophyta</taxon>
        <taxon>Tracheophyta</taxon>
        <taxon>Spermatophyta</taxon>
        <taxon>Magnoliopsida</taxon>
        <taxon>Liliopsida</taxon>
        <taxon>Zingiberales</taxon>
        <taxon>Musaceae</taxon>
        <taxon>Musa</taxon>
    </lineage>
</organism>
<name>A0A9E7FJG4_9LILI</name>
<sequence length="1376" mass="151931">MIITRGTGPNQREKGECGREHLPNSFIAARRKGATRGVMWWDRGMGLERASARRRPSSSMGASESLRPEQALLAHAAQAKGSRAATPHPKLHSPSTDTGSPMEHCSREEDGGRLQRPGGGLSSVTRVVAIGAGKDEQPGHPALFLSRRLHLKKAGVLVTIILSLQAFSSLRGETTFYRDPGVHGAESGNRGVVSVRFGPVDGSCSRLLTGSSEGWRHAPDGGSDAPPDPSDAQVSAGPIAGVSESTHLSEVQRKKIQIRSDRSIHPSQSYLFGLNRSDGRPASDCLQVGAVVNWVGSWGDAEEKRRRTRRRGDDVIREYDRRPDPLLRDNLEGVARKNSLPIEISRQFHRVVMGVETPPRPGKPMTEEARDLVAEPLPVVIVTNRRRDIDAGDRAAAKIMYRIAVGINVVEETPISVAADAVIGTAAEVGAATPSPRTTRRWVLGVEVTHTTRKTMISELPLDVCVAEPPRSAYETDRRQWPMKQRAEPPFDNGVEETIPIAARTRASPPAITRRFSTRGRDHDSELPLGMKGVEETPIPIASGHAPVLPPSPAALVQGVEAEPPIRDEGSRDARYPLPRTSGILPSTRRFSTRKTIIIAAARDNVAEPPRPRIRWSSRSRPRKSRIADRRDECGQPPPRPVRWSSCCSRPRKPESPNRLRDVCGRAAAQGPEYQWSSCCSRPRKPESPNRLRDVCGRAAAQGPEYQWSSCCSRPRKPNRRCAASKNGSRYFLPGGCTRQLFINMTPALRLPDVMLLGDVYVASLSPPPFSINRELRDSLSLYQRSFHLLSCRRLPSMRDGSSFHFLFLCFFLLLPLSHNPRRRSPSISCSNPSSDAAARALEALMWPHDQDSILDEHMVGILRAHGIRRSSASGAAGQGFDPVPKGFATTADALEAGLRLPAPNHRILASPVAYFAFPDNSQLRRYLVAFRGMPLRQHRPDPQSSSARLFKGFGDTSPHDCGWKRRFFFVQRQEDRVLGAEERAHLEQLRVILPSSQAIRNMSEQWLVEAGLSPRSRGRPMVNVRTFHDSGAPRGPSPRSPAVSKRAGGGSLRTTDEGRPKKRAKAKDVVDLETPRPWPGDRTTGATTRRVLWSRPGGDREGTVLGHVGKDHRLSRMMGRSHRRERPSRVEWESPHRLPRALHPDMARDLYTLPSEALIAKSAKSVLWVSTVLRNLHYTTALLDRVHDSGRLVNGLGERNLELRRQLEEARAGAGPEAVAAAEQRAADMGAEVARLTVELEAASATEADLQKLLRTSAENRLRMEEASDWPPTSARRSRGRQGSPCRAEGSRPEKDREAVDAYKKSEGFLLGLDRTGRVSYEYGYKVALARFRACPPCSVIMGSTCPARFRSTTLPGCAHEDLFFFFLEGLPLFL</sequence>